<dbReference type="SUPFAM" id="SSF51658">
    <property type="entry name" value="Xylose isomerase-like"/>
    <property type="match status" value="1"/>
</dbReference>
<protein>
    <recommendedName>
        <fullName evidence="8">Probable endonuclease 4</fullName>
        <ecNumber evidence="8">3.1.21.2</ecNumber>
    </recommendedName>
    <alternativeName>
        <fullName evidence="8">Endodeoxyribonuclease IV</fullName>
    </alternativeName>
    <alternativeName>
        <fullName evidence="8">Endonuclease IV</fullName>
    </alternativeName>
</protein>
<feature type="binding site" evidence="8">
    <location>
        <position position="227"/>
    </location>
    <ligand>
        <name>Zn(2+)</name>
        <dbReference type="ChEBI" id="CHEBI:29105"/>
        <label>3</label>
    </ligand>
</feature>
<evidence type="ECO:0000256" key="1">
    <source>
        <dbReference type="ARBA" id="ARBA00005340"/>
    </source>
</evidence>
<dbReference type="PANTHER" id="PTHR21445:SF0">
    <property type="entry name" value="APURINIC-APYRIMIDINIC ENDONUCLEASE"/>
    <property type="match status" value="1"/>
</dbReference>
<dbReference type="PROSITE" id="PS00731">
    <property type="entry name" value="AP_NUCLEASE_F2_3"/>
    <property type="match status" value="1"/>
</dbReference>
<comment type="cofactor">
    <cofactor evidence="8">
        <name>Zn(2+)</name>
        <dbReference type="ChEBI" id="CHEBI:29105"/>
    </cofactor>
    <text evidence="8">Binds 3 Zn(2+) ions.</text>
</comment>
<evidence type="ECO:0000313" key="11">
    <source>
        <dbReference type="Proteomes" id="UP000284219"/>
    </source>
</evidence>
<dbReference type="Proteomes" id="UP000284219">
    <property type="component" value="Unassembled WGS sequence"/>
</dbReference>
<reference evidence="10 11" key="1">
    <citation type="submission" date="2016-08" db="EMBL/GenBank/DDBJ databases">
        <title>Novel Firmicute Genomes.</title>
        <authorList>
            <person name="Poppleton D.I."/>
            <person name="Gribaldo S."/>
        </authorList>
    </citation>
    <scope>NUCLEOTIDE SEQUENCE [LARGE SCALE GENOMIC DNA]</scope>
    <source>
        <strain evidence="10 11">RAOx-1</strain>
    </source>
</reference>
<dbReference type="EC" id="3.1.21.2" evidence="8"/>
<dbReference type="SMART" id="SM00518">
    <property type="entry name" value="AP2Ec"/>
    <property type="match status" value="1"/>
</dbReference>
<feature type="binding site" evidence="8">
    <location>
        <position position="177"/>
    </location>
    <ligand>
        <name>Zn(2+)</name>
        <dbReference type="ChEBI" id="CHEBI:29105"/>
        <label>2</label>
    </ligand>
</feature>
<name>A0A419SLZ2_9BACL</name>
<feature type="binding site" evidence="8">
    <location>
        <position position="143"/>
    </location>
    <ligand>
        <name>Zn(2+)</name>
        <dbReference type="ChEBI" id="CHEBI:29105"/>
        <label>1</label>
    </ligand>
</feature>
<feature type="binding site" evidence="8">
    <location>
        <position position="212"/>
    </location>
    <ligand>
        <name>Zn(2+)</name>
        <dbReference type="ChEBI" id="CHEBI:29105"/>
        <label>2</label>
    </ligand>
</feature>
<evidence type="ECO:0000256" key="7">
    <source>
        <dbReference type="ARBA" id="ARBA00023204"/>
    </source>
</evidence>
<gene>
    <name evidence="8" type="primary">nfo</name>
    <name evidence="10" type="ORF">BEP19_04530</name>
</gene>
<dbReference type="PROSITE" id="PS00729">
    <property type="entry name" value="AP_NUCLEASE_F2_1"/>
    <property type="match status" value="1"/>
</dbReference>
<dbReference type="GO" id="GO:0008270">
    <property type="term" value="F:zinc ion binding"/>
    <property type="evidence" value="ECO:0007669"/>
    <property type="project" value="UniProtKB-UniRule"/>
</dbReference>
<dbReference type="NCBIfam" id="TIGR00587">
    <property type="entry name" value="nfo"/>
    <property type="match status" value="1"/>
</dbReference>
<evidence type="ECO:0000256" key="5">
    <source>
        <dbReference type="ARBA" id="ARBA00022801"/>
    </source>
</evidence>
<dbReference type="Gene3D" id="3.20.20.150">
    <property type="entry name" value="Divalent-metal-dependent TIM barrel enzymes"/>
    <property type="match status" value="1"/>
</dbReference>
<feature type="binding site" evidence="8">
    <location>
        <position position="108"/>
    </location>
    <ligand>
        <name>Zn(2+)</name>
        <dbReference type="ChEBI" id="CHEBI:29105"/>
        <label>1</label>
    </ligand>
</feature>
<feature type="binding site" evidence="8">
    <location>
        <position position="143"/>
    </location>
    <ligand>
        <name>Zn(2+)</name>
        <dbReference type="ChEBI" id="CHEBI:29105"/>
        <label>2</label>
    </ligand>
</feature>
<keyword evidence="2 8" id="KW-0540">Nuclease</keyword>
<dbReference type="HAMAP" id="MF_00152">
    <property type="entry name" value="Nfo"/>
    <property type="match status" value="1"/>
</dbReference>
<keyword evidence="6 8" id="KW-0862">Zinc</keyword>
<comment type="caution">
    <text evidence="10">The sequence shown here is derived from an EMBL/GenBank/DDBJ whole genome shotgun (WGS) entry which is preliminary data.</text>
</comment>
<feature type="binding site" evidence="8">
    <location>
        <position position="257"/>
    </location>
    <ligand>
        <name>Zn(2+)</name>
        <dbReference type="ChEBI" id="CHEBI:29105"/>
        <label>2</label>
    </ligand>
</feature>
<keyword evidence="8" id="KW-0255">Endonuclease</keyword>
<dbReference type="FunFam" id="3.20.20.150:FF:000001">
    <property type="entry name" value="Probable endonuclease 4"/>
    <property type="match status" value="1"/>
</dbReference>
<dbReference type="RefSeq" id="WP_120188911.1">
    <property type="nucleotide sequence ID" value="NZ_MCHY01000007.1"/>
</dbReference>
<dbReference type="CDD" id="cd00019">
    <property type="entry name" value="AP2Ec"/>
    <property type="match status" value="1"/>
</dbReference>
<dbReference type="NCBIfam" id="NF002196">
    <property type="entry name" value="PRK01060.1-1"/>
    <property type="match status" value="1"/>
</dbReference>
<dbReference type="GO" id="GO:0008081">
    <property type="term" value="F:phosphoric diester hydrolase activity"/>
    <property type="evidence" value="ECO:0007669"/>
    <property type="project" value="TreeGrafter"/>
</dbReference>
<dbReference type="InterPro" id="IPR013022">
    <property type="entry name" value="Xyl_isomerase-like_TIM-brl"/>
</dbReference>
<accession>A0A419SLZ2</accession>
<dbReference type="InterPro" id="IPR018246">
    <property type="entry name" value="AP_endonuc_F2_Zn_BS"/>
</dbReference>
<evidence type="ECO:0000256" key="4">
    <source>
        <dbReference type="ARBA" id="ARBA00022763"/>
    </source>
</evidence>
<keyword evidence="11" id="KW-1185">Reference proteome</keyword>
<dbReference type="OrthoDB" id="9805666at2"/>
<dbReference type="InterPro" id="IPR001719">
    <property type="entry name" value="AP_endonuc_2"/>
</dbReference>
<keyword evidence="5 8" id="KW-0378">Hydrolase</keyword>
<dbReference type="PANTHER" id="PTHR21445">
    <property type="entry name" value="ENDONUCLEASE IV ENDODEOXYRIBONUCLEASE IV"/>
    <property type="match status" value="1"/>
</dbReference>
<feature type="domain" description="Xylose isomerase-like TIM barrel" evidence="9">
    <location>
        <begin position="21"/>
        <end position="281"/>
    </location>
</feature>
<comment type="function">
    <text evidence="8">Endonuclease IV plays a role in DNA repair. It cleaves phosphodiester bonds at apurinic or apyrimidinic (AP) sites, generating a 3'-hydroxyl group and a 5'-terminal sugar phosphate.</text>
</comment>
<dbReference type="PROSITE" id="PS51432">
    <property type="entry name" value="AP_NUCLEASE_F2_4"/>
    <property type="match status" value="1"/>
</dbReference>
<dbReference type="GO" id="GO:0003677">
    <property type="term" value="F:DNA binding"/>
    <property type="evidence" value="ECO:0007669"/>
    <property type="project" value="InterPro"/>
</dbReference>
<dbReference type="EMBL" id="MCHY01000007">
    <property type="protein sequence ID" value="RKD25090.1"/>
    <property type="molecule type" value="Genomic_DNA"/>
</dbReference>
<evidence type="ECO:0000256" key="2">
    <source>
        <dbReference type="ARBA" id="ARBA00022722"/>
    </source>
</evidence>
<dbReference type="GO" id="GO:0006284">
    <property type="term" value="P:base-excision repair"/>
    <property type="evidence" value="ECO:0007669"/>
    <property type="project" value="TreeGrafter"/>
</dbReference>
<keyword evidence="4 8" id="KW-0227">DNA damage</keyword>
<dbReference type="GO" id="GO:0008833">
    <property type="term" value="F:deoxyribonuclease IV (phage-T4-induced) activity"/>
    <property type="evidence" value="ECO:0007669"/>
    <property type="project" value="UniProtKB-UniRule"/>
</dbReference>
<keyword evidence="7 8" id="KW-0234">DNA repair</keyword>
<evidence type="ECO:0000256" key="3">
    <source>
        <dbReference type="ARBA" id="ARBA00022723"/>
    </source>
</evidence>
<feature type="binding site" evidence="8">
    <location>
        <position position="225"/>
    </location>
    <ligand>
        <name>Zn(2+)</name>
        <dbReference type="ChEBI" id="CHEBI:29105"/>
        <label>3</label>
    </ligand>
</feature>
<comment type="similarity">
    <text evidence="1 8">Belongs to the AP endonuclease 2 family.</text>
</comment>
<evidence type="ECO:0000259" key="9">
    <source>
        <dbReference type="Pfam" id="PF01261"/>
    </source>
</evidence>
<comment type="catalytic activity">
    <reaction evidence="8">
        <text>Endonucleolytic cleavage to 5'-phosphooligonucleotide end-products.</text>
        <dbReference type="EC" id="3.1.21.2"/>
    </reaction>
</comment>
<organism evidence="10 11">
    <name type="scientific">Ammoniphilus oxalaticus</name>
    <dbReference type="NCBI Taxonomy" id="66863"/>
    <lineage>
        <taxon>Bacteria</taxon>
        <taxon>Bacillati</taxon>
        <taxon>Bacillota</taxon>
        <taxon>Bacilli</taxon>
        <taxon>Bacillales</taxon>
        <taxon>Paenibacillaceae</taxon>
        <taxon>Aneurinibacillus group</taxon>
        <taxon>Ammoniphilus</taxon>
    </lineage>
</organism>
<keyword evidence="3 8" id="KW-0479">Metal-binding</keyword>
<evidence type="ECO:0000256" key="6">
    <source>
        <dbReference type="ARBA" id="ARBA00022833"/>
    </source>
</evidence>
<evidence type="ECO:0000256" key="8">
    <source>
        <dbReference type="HAMAP-Rule" id="MF_00152"/>
    </source>
</evidence>
<evidence type="ECO:0000313" key="10">
    <source>
        <dbReference type="EMBL" id="RKD25090.1"/>
    </source>
</evidence>
<proteinExistence type="inferred from homology"/>
<dbReference type="InterPro" id="IPR036237">
    <property type="entry name" value="Xyl_isomerase-like_sf"/>
</dbReference>
<sequence>MMKLGSHVSFSKTGLLNATEEAISYGSTSFMVYTGAPQNTRRRPMEELHIDEGRQLMEQHGIVDIVVHAPYIINLASYKENTFELAVNFLRQEISRTDYMGVKNIVLHPGAYTDKDPEYGIARIAEGLNEVLEKDQRVHIALETMAGKGTEIGRKFEEIAAIIEKVNYNDKLAVCFDTCHTHDAGYDIVNDFDGVMEEFDRIIGLDRLAVFHINDSKNFRGAAKDRHAPLGSGLIGYDALQHIVRHEVAKDKPIILETPWIGKEKNKTRPMYEAEIALLKDQVEERFGPQYLDDVERLAHFFKKRDLQPIESVHEVWTDLQDRKKKKEDSREPLERFYDLVHEERLFPDLSEEQINHRIIGWLANATA</sequence>
<dbReference type="PROSITE" id="PS00730">
    <property type="entry name" value="AP_NUCLEASE_F2_2"/>
    <property type="match status" value="1"/>
</dbReference>
<dbReference type="Pfam" id="PF01261">
    <property type="entry name" value="AP_endonuc_2"/>
    <property type="match status" value="1"/>
</dbReference>
<dbReference type="AlphaFoldDB" id="A0A419SLZ2"/>
<feature type="binding site" evidence="8">
    <location>
        <position position="68"/>
    </location>
    <ligand>
        <name>Zn(2+)</name>
        <dbReference type="ChEBI" id="CHEBI:29105"/>
        <label>1</label>
    </ligand>
</feature>
<feature type="binding site" evidence="8">
    <location>
        <position position="180"/>
    </location>
    <ligand>
        <name>Zn(2+)</name>
        <dbReference type="ChEBI" id="CHEBI:29105"/>
        <label>3</label>
    </ligand>
</feature>
<dbReference type="GO" id="GO:0003906">
    <property type="term" value="F:DNA-(apurinic or apyrimidinic site) endonuclease activity"/>
    <property type="evidence" value="ECO:0007669"/>
    <property type="project" value="TreeGrafter"/>
</dbReference>